<evidence type="ECO:0000313" key="1">
    <source>
        <dbReference type="EMBL" id="GGR17433.1"/>
    </source>
</evidence>
<accession>A0A918FAV2</accession>
<dbReference type="AlphaFoldDB" id="A0A918FAV2"/>
<reference evidence="1" key="1">
    <citation type="journal article" date="2014" name="Int. J. Syst. Evol. Microbiol.">
        <title>Complete genome sequence of Corynebacterium casei LMG S-19264T (=DSM 44701T), isolated from a smear-ripened cheese.</title>
        <authorList>
            <consortium name="US DOE Joint Genome Institute (JGI-PGF)"/>
            <person name="Walter F."/>
            <person name="Albersmeier A."/>
            <person name="Kalinowski J."/>
            <person name="Ruckert C."/>
        </authorList>
    </citation>
    <scope>NUCLEOTIDE SEQUENCE</scope>
    <source>
        <strain evidence="1">JCM 31311</strain>
    </source>
</reference>
<dbReference type="EMBL" id="BMQL01000020">
    <property type="protein sequence ID" value="GGR17433.1"/>
    <property type="molecule type" value="Genomic_DNA"/>
</dbReference>
<organism evidence="1 2">
    <name type="scientific">Deinococcus ruber</name>
    <dbReference type="NCBI Taxonomy" id="1848197"/>
    <lineage>
        <taxon>Bacteria</taxon>
        <taxon>Thermotogati</taxon>
        <taxon>Deinococcota</taxon>
        <taxon>Deinococci</taxon>
        <taxon>Deinococcales</taxon>
        <taxon>Deinococcaceae</taxon>
        <taxon>Deinococcus</taxon>
    </lineage>
</organism>
<proteinExistence type="predicted"/>
<dbReference type="RefSeq" id="WP_189091590.1">
    <property type="nucleotide sequence ID" value="NZ_BMQL01000020.1"/>
</dbReference>
<evidence type="ECO:0000313" key="2">
    <source>
        <dbReference type="Proteomes" id="UP000603865"/>
    </source>
</evidence>
<keyword evidence="2" id="KW-1185">Reference proteome</keyword>
<reference evidence="1" key="2">
    <citation type="submission" date="2020-09" db="EMBL/GenBank/DDBJ databases">
        <authorList>
            <person name="Sun Q."/>
            <person name="Ohkuma M."/>
        </authorList>
    </citation>
    <scope>NUCLEOTIDE SEQUENCE</scope>
    <source>
        <strain evidence="1">JCM 31311</strain>
    </source>
</reference>
<protein>
    <submittedName>
        <fullName evidence="1">Uncharacterized protein</fullName>
    </submittedName>
</protein>
<comment type="caution">
    <text evidence="1">The sequence shown here is derived from an EMBL/GenBank/DDBJ whole genome shotgun (WGS) entry which is preliminary data.</text>
</comment>
<gene>
    <name evidence="1" type="ORF">GCM10008957_32660</name>
</gene>
<name>A0A918FAV2_9DEIO</name>
<sequence length="115" mass="12767">MVQTVLQTDDQCHHLELEGLTLLEHARLDELASLPHGAFQIHYPSNELSRLKVDRQVPMSLLIQHAHAVSCGVIAVFEARAALAWLEARHPEYVPEGLKGAGVVRPAHNGRKAQR</sequence>
<dbReference type="Proteomes" id="UP000603865">
    <property type="component" value="Unassembled WGS sequence"/>
</dbReference>